<comment type="catalytic activity">
    <reaction evidence="5 6">
        <text>Exonucleolytic cleavage in either 5'- to 3'- or 3'- to 5'-direction to yield nucleoside 5'-phosphates.</text>
        <dbReference type="EC" id="3.1.11.6"/>
    </reaction>
</comment>
<evidence type="ECO:0000256" key="2">
    <source>
        <dbReference type="ARBA" id="ARBA00022722"/>
    </source>
</evidence>
<dbReference type="GO" id="GO:0003676">
    <property type="term" value="F:nucleic acid binding"/>
    <property type="evidence" value="ECO:0007669"/>
    <property type="project" value="InterPro"/>
</dbReference>
<dbReference type="InterPro" id="IPR003753">
    <property type="entry name" value="Exonuc_VII_L"/>
</dbReference>
<dbReference type="HAMAP" id="MF_00378">
    <property type="entry name" value="Exonuc_7_L"/>
    <property type="match status" value="1"/>
</dbReference>
<dbReference type="GO" id="GO:0005737">
    <property type="term" value="C:cytoplasm"/>
    <property type="evidence" value="ECO:0007669"/>
    <property type="project" value="UniProtKB-SubCell"/>
</dbReference>
<evidence type="ECO:0000256" key="1">
    <source>
        <dbReference type="ARBA" id="ARBA00022490"/>
    </source>
</evidence>
<name>A0A168M338_9BACL</name>
<dbReference type="PANTHER" id="PTHR30008">
    <property type="entry name" value="EXODEOXYRIBONUCLEASE 7 LARGE SUBUNIT"/>
    <property type="match status" value="1"/>
</dbReference>
<evidence type="ECO:0000313" key="11">
    <source>
        <dbReference type="Proteomes" id="UP000076967"/>
    </source>
</evidence>
<dbReference type="GO" id="GO:0006308">
    <property type="term" value="P:DNA catabolic process"/>
    <property type="evidence" value="ECO:0007669"/>
    <property type="project" value="UniProtKB-UniRule"/>
</dbReference>
<keyword evidence="1 5" id="KW-0963">Cytoplasm</keyword>
<dbReference type="CDD" id="cd04489">
    <property type="entry name" value="ExoVII_LU_OBF"/>
    <property type="match status" value="1"/>
</dbReference>
<dbReference type="InterPro" id="IPR025824">
    <property type="entry name" value="OB-fold_nuc-bd_dom"/>
</dbReference>
<feature type="domain" description="OB-fold nucleic acid binding" evidence="9">
    <location>
        <begin position="7"/>
        <end position="102"/>
    </location>
</feature>
<dbReference type="PANTHER" id="PTHR30008:SF0">
    <property type="entry name" value="EXODEOXYRIBONUCLEASE 7 LARGE SUBUNIT"/>
    <property type="match status" value="1"/>
</dbReference>
<dbReference type="OrthoDB" id="9802795at2"/>
<comment type="subunit">
    <text evidence="5">Heterooligomer composed of large and small subunits.</text>
</comment>
<evidence type="ECO:0000256" key="4">
    <source>
        <dbReference type="ARBA" id="ARBA00022839"/>
    </source>
</evidence>
<keyword evidence="4 5" id="KW-0269">Exonuclease</keyword>
<feature type="coiled-coil region" evidence="7">
    <location>
        <begin position="266"/>
        <end position="301"/>
    </location>
</feature>
<evidence type="ECO:0000313" key="10">
    <source>
        <dbReference type="EMBL" id="OAB44159.1"/>
    </source>
</evidence>
<accession>A0A168M338</accession>
<comment type="caution">
    <text evidence="10">The sequence shown here is derived from an EMBL/GenBank/DDBJ whole genome shotgun (WGS) entry which is preliminary data.</text>
</comment>
<feature type="domain" description="Exonuclease VII large subunit C-terminal" evidence="8">
    <location>
        <begin position="125"/>
        <end position="441"/>
    </location>
</feature>
<dbReference type="NCBIfam" id="TIGR00237">
    <property type="entry name" value="xseA"/>
    <property type="match status" value="1"/>
</dbReference>
<keyword evidence="11" id="KW-1185">Reference proteome</keyword>
<dbReference type="EC" id="3.1.11.6" evidence="5"/>
<dbReference type="Pfam" id="PF13742">
    <property type="entry name" value="tRNA_anti_2"/>
    <property type="match status" value="1"/>
</dbReference>
<dbReference type="EMBL" id="LVJH01000007">
    <property type="protein sequence ID" value="OAB44159.1"/>
    <property type="molecule type" value="Genomic_DNA"/>
</dbReference>
<proteinExistence type="inferred from homology"/>
<evidence type="ECO:0000259" key="9">
    <source>
        <dbReference type="Pfam" id="PF13742"/>
    </source>
</evidence>
<dbReference type="AlphaFoldDB" id="A0A168M338"/>
<comment type="similarity">
    <text evidence="5 6">Belongs to the XseA family.</text>
</comment>
<keyword evidence="3 5" id="KW-0378">Hydrolase</keyword>
<keyword evidence="7" id="KW-0175">Coiled coil</keyword>
<comment type="function">
    <text evidence="5">Bidirectionally degrades single-stranded DNA into large acid-insoluble oligonucleotides, which are then degraded further into small acid-soluble oligonucleotides.</text>
</comment>
<evidence type="ECO:0000256" key="7">
    <source>
        <dbReference type="SAM" id="Coils"/>
    </source>
</evidence>
<reference evidence="10 11" key="1">
    <citation type="submission" date="2016-03" db="EMBL/GenBank/DDBJ databases">
        <title>Draft genome sequence of Paenibacillus glacialis DSM 22343.</title>
        <authorList>
            <person name="Shin S.-K."/>
            <person name="Yi H."/>
        </authorList>
    </citation>
    <scope>NUCLEOTIDE SEQUENCE [LARGE SCALE GENOMIC DNA]</scope>
    <source>
        <strain evidence="10 11">DSM 22343</strain>
    </source>
</reference>
<organism evidence="10 11">
    <name type="scientific">Paenibacillus glacialis</name>
    <dbReference type="NCBI Taxonomy" id="494026"/>
    <lineage>
        <taxon>Bacteria</taxon>
        <taxon>Bacillati</taxon>
        <taxon>Bacillota</taxon>
        <taxon>Bacilli</taxon>
        <taxon>Bacillales</taxon>
        <taxon>Paenibacillaceae</taxon>
        <taxon>Paenibacillus</taxon>
    </lineage>
</organism>
<dbReference type="GO" id="GO:0008855">
    <property type="term" value="F:exodeoxyribonuclease VII activity"/>
    <property type="evidence" value="ECO:0007669"/>
    <property type="project" value="UniProtKB-UniRule"/>
</dbReference>
<dbReference type="InterPro" id="IPR020579">
    <property type="entry name" value="Exonuc_VII_lsu_C"/>
</dbReference>
<dbReference type="Proteomes" id="UP000076967">
    <property type="component" value="Unassembled WGS sequence"/>
</dbReference>
<evidence type="ECO:0000256" key="3">
    <source>
        <dbReference type="ARBA" id="ARBA00022801"/>
    </source>
</evidence>
<evidence type="ECO:0000259" key="8">
    <source>
        <dbReference type="Pfam" id="PF02601"/>
    </source>
</evidence>
<dbReference type="GO" id="GO:0009318">
    <property type="term" value="C:exodeoxyribonuclease VII complex"/>
    <property type="evidence" value="ECO:0007669"/>
    <property type="project" value="UniProtKB-UniRule"/>
</dbReference>
<dbReference type="Pfam" id="PF02601">
    <property type="entry name" value="Exonuc_VII_L"/>
    <property type="match status" value="1"/>
</dbReference>
<comment type="subcellular location">
    <subcellularLocation>
        <location evidence="5 6">Cytoplasm</location>
    </subcellularLocation>
</comment>
<keyword evidence="2 5" id="KW-0540">Nuclease</keyword>
<gene>
    <name evidence="5" type="primary">xseA</name>
    <name evidence="10" type="ORF">PGLA_05670</name>
</gene>
<protein>
    <recommendedName>
        <fullName evidence="5">Exodeoxyribonuclease 7 large subunit</fullName>
        <ecNumber evidence="5">3.1.11.6</ecNumber>
    </recommendedName>
    <alternativeName>
        <fullName evidence="5">Exodeoxyribonuclease VII large subunit</fullName>
        <shortName evidence="5">Exonuclease VII large subunit</shortName>
    </alternativeName>
</protein>
<sequence length="456" mass="51523">MDQQNVLSIKDLNRYIRMKLDSDSLLSDVWIRGEISNFTHHSSGHMYFTLKDESSRIRAIMFGSHNQKLPFIPKEGSRVIARGNVTVYERDGQYQFYATHMQPDGIGSLYLAYEQLKKKLESEGLFASERKRLIPDYPKTIGVITSPTGAAVRDIIITLKRRYPQVNIILYPVLVQGKGAAPSIVKAIEALNSMAEVDVIIAGRGGGSLEELWAFNEEMVARAIFRSVIPIISAVGHETDFTIADFVADLRAATPTAAAELAVPNVEEIKATLNLRERQLRQALNQRVQHGRERLAALQRSPVLVHPRRTLLQHTERLDRLQQGLTRSIRSSVKLNKERKSRIHHSLLRFNPKEQVSSAKKSREKSQRQLQLAMLSILKGNQTQLGSAVRQLDALSPLKVMSRGYSLVYDEHEKRLIKSISDVQLGDLVKIRVNDGQFDCQVWAIKEDEQSHGEGH</sequence>
<dbReference type="STRING" id="494026.PGLA_05670"/>
<evidence type="ECO:0000256" key="5">
    <source>
        <dbReference type="HAMAP-Rule" id="MF_00378"/>
    </source>
</evidence>
<evidence type="ECO:0000256" key="6">
    <source>
        <dbReference type="RuleBase" id="RU004355"/>
    </source>
</evidence>
<dbReference type="RefSeq" id="WP_068530031.1">
    <property type="nucleotide sequence ID" value="NZ_LVJH01000007.1"/>
</dbReference>